<dbReference type="WBParaSite" id="HPBE_0001196001-mRNA-1">
    <property type="protein sequence ID" value="HPBE_0001196001-mRNA-1"/>
    <property type="gene ID" value="HPBE_0001196001"/>
</dbReference>
<sequence length="218" mass="24856">MLRWTVTITRIDRTRNDAERLEFGVAPLADMGGSSPAMIVLRRTREPTRTRRARRVWQVYDGSPPEHCHLREDRAVLDGRPTASTADLHLKIAPPRLKQIERCSAARIKWWRMKQKEAAVISRAGLPTVTTVDGTWKKAIDAIRQAARLELGTTKPGRRRVDKHTLRAVRNRCRYQRSLLARIAQRRFAKRPPTCARLSEQLLADGGHCAVTPCCKPE</sequence>
<accession>A0A3P7YQ17</accession>
<reference evidence="1 2" key="1">
    <citation type="submission" date="2018-11" db="EMBL/GenBank/DDBJ databases">
        <authorList>
            <consortium name="Pathogen Informatics"/>
        </authorList>
    </citation>
    <scope>NUCLEOTIDE SEQUENCE [LARGE SCALE GENOMIC DNA]</scope>
</reference>
<proteinExistence type="predicted"/>
<protein>
    <submittedName>
        <fullName evidence="3">Transposase</fullName>
    </submittedName>
</protein>
<evidence type="ECO:0000313" key="1">
    <source>
        <dbReference type="EMBL" id="VDO90436.1"/>
    </source>
</evidence>
<evidence type="ECO:0000313" key="3">
    <source>
        <dbReference type="WBParaSite" id="HPBE_0001196001-mRNA-1"/>
    </source>
</evidence>
<organism evidence="2 3">
    <name type="scientific">Heligmosomoides polygyrus</name>
    <name type="common">Parasitic roundworm</name>
    <dbReference type="NCBI Taxonomy" id="6339"/>
    <lineage>
        <taxon>Eukaryota</taxon>
        <taxon>Metazoa</taxon>
        <taxon>Ecdysozoa</taxon>
        <taxon>Nematoda</taxon>
        <taxon>Chromadorea</taxon>
        <taxon>Rhabditida</taxon>
        <taxon>Rhabditina</taxon>
        <taxon>Rhabditomorpha</taxon>
        <taxon>Strongyloidea</taxon>
        <taxon>Heligmosomidae</taxon>
        <taxon>Heligmosomoides</taxon>
    </lineage>
</organism>
<evidence type="ECO:0000313" key="2">
    <source>
        <dbReference type="Proteomes" id="UP000050761"/>
    </source>
</evidence>
<dbReference type="EMBL" id="UZAH01027300">
    <property type="protein sequence ID" value="VDO90436.1"/>
    <property type="molecule type" value="Genomic_DNA"/>
</dbReference>
<gene>
    <name evidence="1" type="ORF">HPBE_LOCUS11961</name>
</gene>
<dbReference type="Proteomes" id="UP000050761">
    <property type="component" value="Unassembled WGS sequence"/>
</dbReference>
<reference evidence="3" key="2">
    <citation type="submission" date="2019-09" db="UniProtKB">
        <authorList>
            <consortium name="WormBaseParasite"/>
        </authorList>
    </citation>
    <scope>IDENTIFICATION</scope>
</reference>
<accession>A0A183FUQ8</accession>
<dbReference type="AlphaFoldDB" id="A0A183FUQ8"/>
<name>A0A183FUQ8_HELPZ</name>
<keyword evidence="2" id="KW-1185">Reference proteome</keyword>